<sequence length="613" mass="66744">MAAFSTPCPPPFVFPLAPHLQPSESKSETPSQIQLRLPTQSSSSLAYTTMSAVISASNMSLYAALRHMEAQNQAVREAWESERKYLEANRARAEEVYMEERSIMDEAVNLMETERDQLLEEIYKLRNNVRHLESENGVLRQRLGLDSSISLLMDETNHPVGLRGGADSSDSIFLSPLKPATDDAGLVLQSQLQPQPQLRTTSTLLSPAPVQGPVAPMDFLATKRSSVPTIDIHEIHPELEGIPIKATAIKSPTFTDIEPAPLPAETCIKPLMLETPVEDGSHTDPDLDGDQDVDTEASTLKSPSSDRMLAHHGGGVPPEDTLQMLAVHESVRLKIHAGHTPNHSLSKFPSFTAATCSTTGANTVNGPTPNHCYETPAALGNPTVFDVSHTYQPRVDACEEKYEEGKQNLLLDQQSGPSCCPQFPVSQITQTDSYFSGDNSKAINNASQDPVLAATRRTIADAEDFEGTLMPPKHDQPLTGPLMITNIPAKDEIFLAKLSEKLEAVKISREASPESLTHSENDDQSQFAPPPLPLPVAEAEKDAAIEENTEADAELESKIPKLDKWECGAGGREISKRPRAMAGLVDEDGDDEPDIPLRFKKTTNFGLPMGQSC</sequence>
<reference evidence="3 4" key="1">
    <citation type="journal article" date="2024" name="IMA Fungus">
        <title>IMA Genome - F19 : A genome assembly and annotation guide to empower mycologists, including annotated draft genome sequences of Ceratocystis pirilliformis, Diaporthe australafricana, Fusarium ophioides, Paecilomyces lecythidis, and Sporothrix stenoceras.</title>
        <authorList>
            <person name="Aylward J."/>
            <person name="Wilson A.M."/>
            <person name="Visagie C.M."/>
            <person name="Spraker J."/>
            <person name="Barnes I."/>
            <person name="Buitendag C."/>
            <person name="Ceriani C."/>
            <person name="Del Mar Angel L."/>
            <person name="du Plessis D."/>
            <person name="Fuchs T."/>
            <person name="Gasser K."/>
            <person name="Kramer D."/>
            <person name="Li W."/>
            <person name="Munsamy K."/>
            <person name="Piso A."/>
            <person name="Price J.L."/>
            <person name="Sonnekus B."/>
            <person name="Thomas C."/>
            <person name="van der Nest A."/>
            <person name="van Dijk A."/>
            <person name="van Heerden A."/>
            <person name="van Vuuren N."/>
            <person name="Yilmaz N."/>
            <person name="Duong T.A."/>
            <person name="van der Merwe N.A."/>
            <person name="Wingfield M.J."/>
            <person name="Wingfield B.D."/>
        </authorList>
    </citation>
    <scope>NUCLEOTIDE SEQUENCE [LARGE SCALE GENOMIC DNA]</scope>
    <source>
        <strain evidence="3 4">CMW 12675</strain>
    </source>
</reference>
<feature type="region of interest" description="Disordered" evidence="2">
    <location>
        <begin position="276"/>
        <end position="317"/>
    </location>
</feature>
<evidence type="ECO:0000313" key="4">
    <source>
        <dbReference type="Proteomes" id="UP001583280"/>
    </source>
</evidence>
<evidence type="ECO:0000313" key="3">
    <source>
        <dbReference type="EMBL" id="KAL1894479.1"/>
    </source>
</evidence>
<keyword evidence="4" id="KW-1185">Reference proteome</keyword>
<feature type="compositionally biased region" description="Basic and acidic residues" evidence="2">
    <location>
        <begin position="509"/>
        <end position="521"/>
    </location>
</feature>
<feature type="region of interest" description="Disordered" evidence="2">
    <location>
        <begin position="509"/>
        <end position="534"/>
    </location>
</feature>
<feature type="compositionally biased region" description="Acidic residues" evidence="2">
    <location>
        <begin position="585"/>
        <end position="594"/>
    </location>
</feature>
<feature type="compositionally biased region" description="Polar residues" evidence="2">
    <location>
        <begin position="296"/>
        <end position="305"/>
    </location>
</feature>
<feature type="region of interest" description="Disordered" evidence="2">
    <location>
        <begin position="578"/>
        <end position="613"/>
    </location>
</feature>
<feature type="coiled-coil region" evidence="1">
    <location>
        <begin position="76"/>
        <end position="135"/>
    </location>
</feature>
<comment type="caution">
    <text evidence="3">The sequence shown here is derived from an EMBL/GenBank/DDBJ whole genome shotgun (WGS) entry which is preliminary data.</text>
</comment>
<organism evidence="3 4">
    <name type="scientific">Ceratocystis pirilliformis</name>
    <dbReference type="NCBI Taxonomy" id="259994"/>
    <lineage>
        <taxon>Eukaryota</taxon>
        <taxon>Fungi</taxon>
        <taxon>Dikarya</taxon>
        <taxon>Ascomycota</taxon>
        <taxon>Pezizomycotina</taxon>
        <taxon>Sordariomycetes</taxon>
        <taxon>Hypocreomycetidae</taxon>
        <taxon>Microascales</taxon>
        <taxon>Ceratocystidaceae</taxon>
        <taxon>Ceratocystis</taxon>
    </lineage>
</organism>
<proteinExistence type="predicted"/>
<dbReference type="EMBL" id="JAWDJO010000090">
    <property type="protein sequence ID" value="KAL1894479.1"/>
    <property type="molecule type" value="Genomic_DNA"/>
</dbReference>
<feature type="compositionally biased region" description="Acidic residues" evidence="2">
    <location>
        <begin position="286"/>
        <end position="295"/>
    </location>
</feature>
<evidence type="ECO:0000256" key="2">
    <source>
        <dbReference type="SAM" id="MobiDB-lite"/>
    </source>
</evidence>
<name>A0ABR3Z2Q5_9PEZI</name>
<keyword evidence="1" id="KW-0175">Coiled coil</keyword>
<protein>
    <submittedName>
        <fullName evidence="3">Uncharacterized protein</fullName>
    </submittedName>
</protein>
<gene>
    <name evidence="3" type="ORF">Cpir12675_003656</name>
</gene>
<dbReference type="Proteomes" id="UP001583280">
    <property type="component" value="Unassembled WGS sequence"/>
</dbReference>
<evidence type="ECO:0000256" key="1">
    <source>
        <dbReference type="SAM" id="Coils"/>
    </source>
</evidence>
<accession>A0ABR3Z2Q5</accession>